<protein>
    <submittedName>
        <fullName evidence="1">Uncharacterized protein</fullName>
    </submittedName>
</protein>
<evidence type="ECO:0000313" key="1">
    <source>
        <dbReference type="EMBL" id="KAI3710625.1"/>
    </source>
</evidence>
<accession>A0ACB9ALW4</accession>
<reference evidence="1 2" key="2">
    <citation type="journal article" date="2022" name="Mol. Ecol. Resour.">
        <title>The genomes of chicory, endive, great burdock and yacon provide insights into Asteraceae paleo-polyploidization history and plant inulin production.</title>
        <authorList>
            <person name="Fan W."/>
            <person name="Wang S."/>
            <person name="Wang H."/>
            <person name="Wang A."/>
            <person name="Jiang F."/>
            <person name="Liu H."/>
            <person name="Zhao H."/>
            <person name="Xu D."/>
            <person name="Zhang Y."/>
        </authorList>
    </citation>
    <scope>NUCLEOTIDE SEQUENCE [LARGE SCALE GENOMIC DNA]</scope>
    <source>
        <strain evidence="2">cv. Punajuju</strain>
        <tissue evidence="1">Leaves</tissue>
    </source>
</reference>
<dbReference type="Proteomes" id="UP001055811">
    <property type="component" value="Linkage Group LG07"/>
</dbReference>
<evidence type="ECO:0000313" key="2">
    <source>
        <dbReference type="Proteomes" id="UP001055811"/>
    </source>
</evidence>
<proteinExistence type="predicted"/>
<comment type="caution">
    <text evidence="1">The sequence shown here is derived from an EMBL/GenBank/DDBJ whole genome shotgun (WGS) entry which is preliminary data.</text>
</comment>
<keyword evidence="2" id="KW-1185">Reference proteome</keyword>
<sequence length="171" mass="18399">MAALPIDASRFDPDSIQNRIRILTLPPPLPPARYAPHPLPLSSHFLLYSLSSRFTSVTPVTQPPPLIPLLSPPSVTYMGGGAPPPLKFPSLFSLPGPSQTYFGPRAVPGSPSYDLSPLPPSSAVREPTTIGDSLPALPKPSFPHHRWSHTSTIVLSLTPKNHASPFLDLHD</sequence>
<name>A0ACB9ALW4_CICIN</name>
<dbReference type="EMBL" id="CM042015">
    <property type="protein sequence ID" value="KAI3710625.1"/>
    <property type="molecule type" value="Genomic_DNA"/>
</dbReference>
<gene>
    <name evidence="1" type="ORF">L2E82_40413</name>
</gene>
<organism evidence="1 2">
    <name type="scientific">Cichorium intybus</name>
    <name type="common">Chicory</name>
    <dbReference type="NCBI Taxonomy" id="13427"/>
    <lineage>
        <taxon>Eukaryota</taxon>
        <taxon>Viridiplantae</taxon>
        <taxon>Streptophyta</taxon>
        <taxon>Embryophyta</taxon>
        <taxon>Tracheophyta</taxon>
        <taxon>Spermatophyta</taxon>
        <taxon>Magnoliopsida</taxon>
        <taxon>eudicotyledons</taxon>
        <taxon>Gunneridae</taxon>
        <taxon>Pentapetalae</taxon>
        <taxon>asterids</taxon>
        <taxon>campanulids</taxon>
        <taxon>Asterales</taxon>
        <taxon>Asteraceae</taxon>
        <taxon>Cichorioideae</taxon>
        <taxon>Cichorieae</taxon>
        <taxon>Cichoriinae</taxon>
        <taxon>Cichorium</taxon>
    </lineage>
</organism>
<reference evidence="2" key="1">
    <citation type="journal article" date="2022" name="Mol. Ecol. Resour.">
        <title>The genomes of chicory, endive, great burdock and yacon provide insights into Asteraceae palaeo-polyploidization history and plant inulin production.</title>
        <authorList>
            <person name="Fan W."/>
            <person name="Wang S."/>
            <person name="Wang H."/>
            <person name="Wang A."/>
            <person name="Jiang F."/>
            <person name="Liu H."/>
            <person name="Zhao H."/>
            <person name="Xu D."/>
            <person name="Zhang Y."/>
        </authorList>
    </citation>
    <scope>NUCLEOTIDE SEQUENCE [LARGE SCALE GENOMIC DNA]</scope>
    <source>
        <strain evidence="2">cv. Punajuju</strain>
    </source>
</reference>